<reference evidence="3 4" key="1">
    <citation type="submission" date="2022-11" db="EMBL/GenBank/DDBJ databases">
        <title>Whole genome sequence of Eschrichtius robustus ER-17-0199.</title>
        <authorList>
            <person name="Bruniche-Olsen A."/>
            <person name="Black A.N."/>
            <person name="Fields C.J."/>
            <person name="Walden K."/>
            <person name="Dewoody J.A."/>
        </authorList>
    </citation>
    <scope>NUCLEOTIDE SEQUENCE [LARGE SCALE GENOMIC DNA]</scope>
    <source>
        <strain evidence="3">ER-17-0199</strain>
        <tissue evidence="3">Blubber</tissue>
    </source>
</reference>
<dbReference type="GO" id="GO:0050104">
    <property type="term" value="F:L-gulonate 3-dehydrogenase activity"/>
    <property type="evidence" value="ECO:0007669"/>
    <property type="project" value="TreeGrafter"/>
</dbReference>
<gene>
    <name evidence="3" type="ORF">J1605_007283</name>
</gene>
<dbReference type="EMBL" id="JAIQCJ010002014">
    <property type="protein sequence ID" value="KAJ8785686.1"/>
    <property type="molecule type" value="Genomic_DNA"/>
</dbReference>
<feature type="region of interest" description="Disordered" evidence="1">
    <location>
        <begin position="180"/>
        <end position="229"/>
    </location>
</feature>
<accession>A0AB34H210</accession>
<protein>
    <recommendedName>
        <fullName evidence="2">3-hydroxyacyl-CoA dehydrogenase NAD binding domain-containing protein</fullName>
    </recommendedName>
</protein>
<name>A0AB34H210_ESCRO</name>
<feature type="region of interest" description="Disordered" evidence="1">
    <location>
        <begin position="1"/>
        <end position="20"/>
    </location>
</feature>
<dbReference type="PANTHER" id="PTHR48075">
    <property type="entry name" value="3-HYDROXYACYL-COA DEHYDROGENASE FAMILY PROTEIN"/>
    <property type="match status" value="1"/>
</dbReference>
<evidence type="ECO:0000313" key="3">
    <source>
        <dbReference type="EMBL" id="KAJ8785686.1"/>
    </source>
</evidence>
<evidence type="ECO:0000313" key="4">
    <source>
        <dbReference type="Proteomes" id="UP001159641"/>
    </source>
</evidence>
<dbReference type="PANTHER" id="PTHR48075:SF1">
    <property type="entry name" value="LAMBDA-CRYSTALLIN HOMOLOG"/>
    <property type="match status" value="1"/>
</dbReference>
<dbReference type="Pfam" id="PF02737">
    <property type="entry name" value="3HCDH_N"/>
    <property type="match status" value="1"/>
</dbReference>
<keyword evidence="4" id="KW-1185">Reference proteome</keyword>
<dbReference type="Proteomes" id="UP001159641">
    <property type="component" value="Unassembled WGS sequence"/>
</dbReference>
<dbReference type="AlphaFoldDB" id="A0AB34H210"/>
<proteinExistence type="predicted"/>
<dbReference type="InterPro" id="IPR036291">
    <property type="entry name" value="NAD(P)-bd_dom_sf"/>
</dbReference>
<evidence type="ECO:0000259" key="2">
    <source>
        <dbReference type="Pfam" id="PF02737"/>
    </source>
</evidence>
<dbReference type="Gene3D" id="3.40.50.720">
    <property type="entry name" value="NAD(P)-binding Rossmann-like Domain"/>
    <property type="match status" value="1"/>
</dbReference>
<dbReference type="InterPro" id="IPR006176">
    <property type="entry name" value="3-OHacyl-CoA_DH_NAD-bd"/>
</dbReference>
<organism evidence="3 4">
    <name type="scientific">Eschrichtius robustus</name>
    <name type="common">California gray whale</name>
    <name type="synonym">Eschrichtius gibbosus</name>
    <dbReference type="NCBI Taxonomy" id="9764"/>
    <lineage>
        <taxon>Eukaryota</taxon>
        <taxon>Metazoa</taxon>
        <taxon>Chordata</taxon>
        <taxon>Craniata</taxon>
        <taxon>Vertebrata</taxon>
        <taxon>Euteleostomi</taxon>
        <taxon>Mammalia</taxon>
        <taxon>Eutheria</taxon>
        <taxon>Laurasiatheria</taxon>
        <taxon>Artiodactyla</taxon>
        <taxon>Whippomorpha</taxon>
        <taxon>Cetacea</taxon>
        <taxon>Mysticeti</taxon>
        <taxon>Eschrichtiidae</taxon>
        <taxon>Eschrichtius</taxon>
    </lineage>
</organism>
<feature type="domain" description="3-hydroxyacyl-CoA dehydrogenase NAD binding" evidence="2">
    <location>
        <begin position="49"/>
        <end position="145"/>
    </location>
</feature>
<dbReference type="SUPFAM" id="SSF51735">
    <property type="entry name" value="NAD(P)-binding Rossmann-fold domains"/>
    <property type="match status" value="1"/>
</dbReference>
<dbReference type="GO" id="GO:0006631">
    <property type="term" value="P:fatty acid metabolic process"/>
    <property type="evidence" value="ECO:0007669"/>
    <property type="project" value="InterPro"/>
</dbReference>
<feature type="compositionally biased region" description="Basic and acidic residues" evidence="1">
    <location>
        <begin position="214"/>
        <end position="228"/>
    </location>
</feature>
<feature type="compositionally biased region" description="Basic and acidic residues" evidence="1">
    <location>
        <begin position="274"/>
        <end position="303"/>
    </location>
</feature>
<sequence>MSSENPLLFRLPPQQGGTRREHRIPRDLCHPWVCAWVSENVFSPPPPSECVPENLELKKQLFAQLDGIVGDQVVLSSSSSCLLPSRLFSGLVHVKQCLVAHPVNPPYYVPLVELVPHPETAPATVDRTYALMRKIGQSPVKLTKEVDGFALNRLQYAVISEAWRLVEVCVPPGVRAAEQRGREPLGTPCGSQCEHGPSSPSSSSTPEVCFSHMEPSEKEARSDSEPPRSRPFLSLGGLFPMNVTLSNWAVMGFSSSDVSWKVNRQGRGGRRPRWRTEVEGRRPQENRQRSKAVGDRWGREPEARPSCFPEVQALEVRSSAGGREGQAATGRVCLGVEAEGFRCLAPTSLSRAPFPDDPS</sequence>
<feature type="region of interest" description="Disordered" evidence="1">
    <location>
        <begin position="260"/>
        <end position="303"/>
    </location>
</feature>
<dbReference type="GO" id="GO:0070403">
    <property type="term" value="F:NAD+ binding"/>
    <property type="evidence" value="ECO:0007669"/>
    <property type="project" value="InterPro"/>
</dbReference>
<comment type="caution">
    <text evidence="3">The sequence shown here is derived from an EMBL/GenBank/DDBJ whole genome shotgun (WGS) entry which is preliminary data.</text>
</comment>
<evidence type="ECO:0000256" key="1">
    <source>
        <dbReference type="SAM" id="MobiDB-lite"/>
    </source>
</evidence>